<protein>
    <submittedName>
        <fullName evidence="1">Uncharacterized protein</fullName>
    </submittedName>
</protein>
<name>A0A9J6EXC2_RHIMP</name>
<reference evidence="1" key="1">
    <citation type="journal article" date="2020" name="Cell">
        <title>Large-Scale Comparative Analyses of Tick Genomes Elucidate Their Genetic Diversity and Vector Capacities.</title>
        <authorList>
            <consortium name="Tick Genome and Microbiome Consortium (TIGMIC)"/>
            <person name="Jia N."/>
            <person name="Wang J."/>
            <person name="Shi W."/>
            <person name="Du L."/>
            <person name="Sun Y."/>
            <person name="Zhan W."/>
            <person name="Jiang J.F."/>
            <person name="Wang Q."/>
            <person name="Zhang B."/>
            <person name="Ji P."/>
            <person name="Bell-Sakyi L."/>
            <person name="Cui X.M."/>
            <person name="Yuan T.T."/>
            <person name="Jiang B.G."/>
            <person name="Yang W.F."/>
            <person name="Lam T.T."/>
            <person name="Chang Q.C."/>
            <person name="Ding S.J."/>
            <person name="Wang X.J."/>
            <person name="Zhu J.G."/>
            <person name="Ruan X.D."/>
            <person name="Zhao L."/>
            <person name="Wei J.T."/>
            <person name="Ye R.Z."/>
            <person name="Que T.C."/>
            <person name="Du C.H."/>
            <person name="Zhou Y.H."/>
            <person name="Cheng J.X."/>
            <person name="Dai P.F."/>
            <person name="Guo W.B."/>
            <person name="Han X.H."/>
            <person name="Huang E.J."/>
            <person name="Li L.F."/>
            <person name="Wei W."/>
            <person name="Gao Y.C."/>
            <person name="Liu J.Z."/>
            <person name="Shao H.Z."/>
            <person name="Wang X."/>
            <person name="Wang C.C."/>
            <person name="Yang T.C."/>
            <person name="Huo Q.B."/>
            <person name="Li W."/>
            <person name="Chen H.Y."/>
            <person name="Chen S.E."/>
            <person name="Zhou L.G."/>
            <person name="Ni X.B."/>
            <person name="Tian J.H."/>
            <person name="Sheng Y."/>
            <person name="Liu T."/>
            <person name="Pan Y.S."/>
            <person name="Xia L.Y."/>
            <person name="Li J."/>
            <person name="Zhao F."/>
            <person name="Cao W.C."/>
        </authorList>
    </citation>
    <scope>NUCLEOTIDE SEQUENCE</scope>
    <source>
        <strain evidence="1">Rmic-2018</strain>
    </source>
</reference>
<evidence type="ECO:0000313" key="1">
    <source>
        <dbReference type="EMBL" id="KAH8039002.1"/>
    </source>
</evidence>
<comment type="caution">
    <text evidence="1">The sequence shown here is derived from an EMBL/GenBank/DDBJ whole genome shotgun (WGS) entry which is preliminary data.</text>
</comment>
<reference evidence="1" key="2">
    <citation type="submission" date="2021-09" db="EMBL/GenBank/DDBJ databases">
        <authorList>
            <person name="Jia N."/>
            <person name="Wang J."/>
            <person name="Shi W."/>
            <person name="Du L."/>
            <person name="Sun Y."/>
            <person name="Zhan W."/>
            <person name="Jiang J."/>
            <person name="Wang Q."/>
            <person name="Zhang B."/>
            <person name="Ji P."/>
            <person name="Sakyi L.B."/>
            <person name="Cui X."/>
            <person name="Yuan T."/>
            <person name="Jiang B."/>
            <person name="Yang W."/>
            <person name="Lam T.T.-Y."/>
            <person name="Chang Q."/>
            <person name="Ding S."/>
            <person name="Wang X."/>
            <person name="Zhu J."/>
            <person name="Ruan X."/>
            <person name="Zhao L."/>
            <person name="Wei J."/>
            <person name="Que T."/>
            <person name="Du C."/>
            <person name="Cheng J."/>
            <person name="Dai P."/>
            <person name="Han X."/>
            <person name="Huang E."/>
            <person name="Gao Y."/>
            <person name="Liu J."/>
            <person name="Shao H."/>
            <person name="Ye R."/>
            <person name="Li L."/>
            <person name="Wei W."/>
            <person name="Wang X."/>
            <person name="Wang C."/>
            <person name="Huo Q."/>
            <person name="Li W."/>
            <person name="Guo W."/>
            <person name="Chen H."/>
            <person name="Chen S."/>
            <person name="Zhou L."/>
            <person name="Zhou L."/>
            <person name="Ni X."/>
            <person name="Tian J."/>
            <person name="Zhou Y."/>
            <person name="Sheng Y."/>
            <person name="Liu T."/>
            <person name="Pan Y."/>
            <person name="Xia L."/>
            <person name="Li J."/>
            <person name="Zhao F."/>
            <person name="Cao W."/>
        </authorList>
    </citation>
    <scope>NUCLEOTIDE SEQUENCE</scope>
    <source>
        <strain evidence="1">Rmic-2018</strain>
        <tissue evidence="1">Larvae</tissue>
    </source>
</reference>
<evidence type="ECO:0000313" key="2">
    <source>
        <dbReference type="Proteomes" id="UP000821866"/>
    </source>
</evidence>
<keyword evidence="2" id="KW-1185">Reference proteome</keyword>
<gene>
    <name evidence="1" type="ORF">HPB51_004822</name>
</gene>
<dbReference type="EMBL" id="JABSTU010000001">
    <property type="protein sequence ID" value="KAH8039002.1"/>
    <property type="molecule type" value="Genomic_DNA"/>
</dbReference>
<accession>A0A9J6EXC2</accession>
<organism evidence="1 2">
    <name type="scientific">Rhipicephalus microplus</name>
    <name type="common">Cattle tick</name>
    <name type="synonym">Boophilus microplus</name>
    <dbReference type="NCBI Taxonomy" id="6941"/>
    <lineage>
        <taxon>Eukaryota</taxon>
        <taxon>Metazoa</taxon>
        <taxon>Ecdysozoa</taxon>
        <taxon>Arthropoda</taxon>
        <taxon>Chelicerata</taxon>
        <taxon>Arachnida</taxon>
        <taxon>Acari</taxon>
        <taxon>Parasitiformes</taxon>
        <taxon>Ixodida</taxon>
        <taxon>Ixodoidea</taxon>
        <taxon>Ixodidae</taxon>
        <taxon>Rhipicephalinae</taxon>
        <taxon>Rhipicephalus</taxon>
        <taxon>Boophilus</taxon>
    </lineage>
</organism>
<sequence>MNIPREKCKIIIKPRGGLNTGRTRAPTLTAVNCTAVGIKKAETMKDTVCANGAQNIIVLSIPDKQRAWRYTTIRSLILGEQANETYAYFPAPHDTSKGVIYEIPKTETTTDIRGNITHPRRLKAIDAQRIGGTTMSLVLFQGQEVPSTMEHGPTVVRRRRYRQHHQVCRMISEIRTGKTYARNKTQRFASPAASLTLETRTAGNASHVASFVTASTKPGRRAGATISSGHIQ</sequence>
<dbReference type="AlphaFoldDB" id="A0A9J6EXC2"/>
<dbReference type="Proteomes" id="UP000821866">
    <property type="component" value="Chromosome 1"/>
</dbReference>
<proteinExistence type="predicted"/>